<dbReference type="PANTHER" id="PTHR30055">
    <property type="entry name" value="HTH-TYPE TRANSCRIPTIONAL REGULATOR RUTR"/>
    <property type="match status" value="1"/>
</dbReference>
<dbReference type="EMBL" id="JBHSRS010000083">
    <property type="protein sequence ID" value="MFC6283488.1"/>
    <property type="molecule type" value="Genomic_DNA"/>
</dbReference>
<evidence type="ECO:0000259" key="7">
    <source>
        <dbReference type="PROSITE" id="PS50977"/>
    </source>
</evidence>
<evidence type="ECO:0000256" key="5">
    <source>
        <dbReference type="PROSITE-ProRule" id="PRU00335"/>
    </source>
</evidence>
<evidence type="ECO:0000313" key="8">
    <source>
        <dbReference type="EMBL" id="MFC6283488.1"/>
    </source>
</evidence>
<keyword evidence="9" id="KW-1185">Reference proteome</keyword>
<dbReference type="PANTHER" id="PTHR30055:SF175">
    <property type="entry name" value="HTH-TYPE TRANSCRIPTIONAL REPRESSOR KSTR2"/>
    <property type="match status" value="1"/>
</dbReference>
<dbReference type="PROSITE" id="PS50977">
    <property type="entry name" value="HTH_TETR_2"/>
    <property type="match status" value="1"/>
</dbReference>
<name>A0ABW1U1P1_9BURK</name>
<evidence type="ECO:0000256" key="4">
    <source>
        <dbReference type="ARBA" id="ARBA00023163"/>
    </source>
</evidence>
<reference evidence="9" key="1">
    <citation type="journal article" date="2019" name="Int. J. Syst. Evol. Microbiol.">
        <title>The Global Catalogue of Microorganisms (GCM) 10K type strain sequencing project: providing services to taxonomists for standard genome sequencing and annotation.</title>
        <authorList>
            <consortium name="The Broad Institute Genomics Platform"/>
            <consortium name="The Broad Institute Genome Sequencing Center for Infectious Disease"/>
            <person name="Wu L."/>
            <person name="Ma J."/>
        </authorList>
    </citation>
    <scope>NUCLEOTIDE SEQUENCE [LARGE SCALE GENOMIC DNA]</scope>
    <source>
        <strain evidence="9">CCUG 39402</strain>
    </source>
</reference>
<dbReference type="InterPro" id="IPR050109">
    <property type="entry name" value="HTH-type_TetR-like_transc_reg"/>
</dbReference>
<comment type="caution">
    <text evidence="8">The sequence shown here is derived from an EMBL/GenBank/DDBJ whole genome shotgun (WGS) entry which is preliminary data.</text>
</comment>
<dbReference type="InterPro" id="IPR009057">
    <property type="entry name" value="Homeodomain-like_sf"/>
</dbReference>
<keyword evidence="4" id="KW-0804">Transcription</keyword>
<feature type="domain" description="HTH tetR-type" evidence="7">
    <location>
        <begin position="16"/>
        <end position="76"/>
    </location>
</feature>
<evidence type="ECO:0000256" key="3">
    <source>
        <dbReference type="ARBA" id="ARBA00023125"/>
    </source>
</evidence>
<dbReference type="Gene3D" id="1.10.357.10">
    <property type="entry name" value="Tetracycline Repressor, domain 2"/>
    <property type="match status" value="1"/>
</dbReference>
<dbReference type="InterPro" id="IPR041490">
    <property type="entry name" value="KstR2_TetR_C"/>
</dbReference>
<dbReference type="PRINTS" id="PR00455">
    <property type="entry name" value="HTHTETR"/>
</dbReference>
<accession>A0ABW1U1P1</accession>
<sequence length="254" mass="28504">MPPPRSRPTTRRLPRDERISRIMSVTRAMLAEKGHDNIVTTEVAERCGISEATIYKYFESKRDLLIQVAEQWFDELLREDHRSVAGRGTLEALRQLVWRNLSVVRREPALTRFVLLDLRPDPAYRSMPVFELNRRFTAQVTEVLVEGVRCGELKDDVPVSLLRDMIFGCIEHQTWAFLRGEGNFSVEEATDGIATVIFRGMRTTPSLPGAAAQQGLGEAVARLERVAAKLEHNAAGAATRPGRQTRALPEPGSS</sequence>
<evidence type="ECO:0000256" key="2">
    <source>
        <dbReference type="ARBA" id="ARBA00023015"/>
    </source>
</evidence>
<keyword evidence="1" id="KW-0678">Repressor</keyword>
<dbReference type="InterPro" id="IPR001647">
    <property type="entry name" value="HTH_TetR"/>
</dbReference>
<dbReference type="Pfam" id="PF00440">
    <property type="entry name" value="TetR_N"/>
    <property type="match status" value="1"/>
</dbReference>
<evidence type="ECO:0000256" key="1">
    <source>
        <dbReference type="ARBA" id="ARBA00022491"/>
    </source>
</evidence>
<organism evidence="8 9">
    <name type="scientific">Polaromonas aquatica</name>
    <dbReference type="NCBI Taxonomy" id="332657"/>
    <lineage>
        <taxon>Bacteria</taxon>
        <taxon>Pseudomonadati</taxon>
        <taxon>Pseudomonadota</taxon>
        <taxon>Betaproteobacteria</taxon>
        <taxon>Burkholderiales</taxon>
        <taxon>Comamonadaceae</taxon>
        <taxon>Polaromonas</taxon>
    </lineage>
</organism>
<dbReference type="Gene3D" id="1.10.10.60">
    <property type="entry name" value="Homeodomain-like"/>
    <property type="match status" value="1"/>
</dbReference>
<dbReference type="SUPFAM" id="SSF46689">
    <property type="entry name" value="Homeodomain-like"/>
    <property type="match status" value="1"/>
</dbReference>
<proteinExistence type="predicted"/>
<keyword evidence="2" id="KW-0805">Transcription regulation</keyword>
<protein>
    <submittedName>
        <fullName evidence="8">TetR/AcrR family transcriptional regulator</fullName>
    </submittedName>
</protein>
<gene>
    <name evidence="8" type="ORF">ACFQND_19850</name>
</gene>
<feature type="DNA-binding region" description="H-T-H motif" evidence="5">
    <location>
        <begin position="39"/>
        <end position="58"/>
    </location>
</feature>
<dbReference type="Pfam" id="PF17932">
    <property type="entry name" value="TetR_C_24"/>
    <property type="match status" value="1"/>
</dbReference>
<keyword evidence="3 5" id="KW-0238">DNA-binding</keyword>
<evidence type="ECO:0000256" key="6">
    <source>
        <dbReference type="SAM" id="MobiDB-lite"/>
    </source>
</evidence>
<evidence type="ECO:0000313" key="9">
    <source>
        <dbReference type="Proteomes" id="UP001596270"/>
    </source>
</evidence>
<dbReference type="InterPro" id="IPR036271">
    <property type="entry name" value="Tet_transcr_reg_TetR-rel_C_sf"/>
</dbReference>
<feature type="region of interest" description="Disordered" evidence="6">
    <location>
        <begin position="234"/>
        <end position="254"/>
    </location>
</feature>
<dbReference type="SUPFAM" id="SSF48498">
    <property type="entry name" value="Tetracyclin repressor-like, C-terminal domain"/>
    <property type="match status" value="1"/>
</dbReference>
<dbReference type="Proteomes" id="UP001596270">
    <property type="component" value="Unassembled WGS sequence"/>
</dbReference>